<name>A0A1Q3B2Y5_CEPFO</name>
<dbReference type="Proteomes" id="UP000187406">
    <property type="component" value="Unassembled WGS sequence"/>
</dbReference>
<comment type="caution">
    <text evidence="1">The sequence shown here is derived from an EMBL/GenBank/DDBJ whole genome shotgun (WGS) entry which is preliminary data.</text>
</comment>
<sequence length="116" mass="13300">MHSEALAHWTGQMYMNEDNSWLNEPDVELVIGLACVPGLDNRSHENAGLDYDDIGYIQRILCKHYNVMAGFDGQIVGCRNQNTEIKKTDDHDHGHGSDSDCDCQWVLGLRQDWQWH</sequence>
<evidence type="ECO:0000313" key="2">
    <source>
        <dbReference type="Proteomes" id="UP000187406"/>
    </source>
</evidence>
<keyword evidence="2" id="KW-1185">Reference proteome</keyword>
<proteinExistence type="predicted"/>
<dbReference type="AlphaFoldDB" id="A0A1Q3B2Y5"/>
<accession>A0A1Q3B2Y5</accession>
<evidence type="ECO:0000313" key="1">
    <source>
        <dbReference type="EMBL" id="GAV62142.1"/>
    </source>
</evidence>
<gene>
    <name evidence="1" type="ORF">CFOL_v3_05666</name>
</gene>
<dbReference type="EMBL" id="BDDD01000239">
    <property type="protein sequence ID" value="GAV62142.1"/>
    <property type="molecule type" value="Genomic_DNA"/>
</dbReference>
<dbReference type="InParanoid" id="A0A1Q3B2Y5"/>
<reference evidence="2" key="1">
    <citation type="submission" date="2016-04" db="EMBL/GenBank/DDBJ databases">
        <title>Cephalotus genome sequencing.</title>
        <authorList>
            <person name="Fukushima K."/>
            <person name="Hasebe M."/>
            <person name="Fang X."/>
        </authorList>
    </citation>
    <scope>NUCLEOTIDE SEQUENCE [LARGE SCALE GENOMIC DNA]</scope>
    <source>
        <strain evidence="2">cv. St1</strain>
    </source>
</reference>
<protein>
    <submittedName>
        <fullName evidence="1">Uncharacterized protein</fullName>
    </submittedName>
</protein>
<organism evidence="1 2">
    <name type="scientific">Cephalotus follicularis</name>
    <name type="common">Albany pitcher plant</name>
    <dbReference type="NCBI Taxonomy" id="3775"/>
    <lineage>
        <taxon>Eukaryota</taxon>
        <taxon>Viridiplantae</taxon>
        <taxon>Streptophyta</taxon>
        <taxon>Embryophyta</taxon>
        <taxon>Tracheophyta</taxon>
        <taxon>Spermatophyta</taxon>
        <taxon>Magnoliopsida</taxon>
        <taxon>eudicotyledons</taxon>
        <taxon>Gunneridae</taxon>
        <taxon>Pentapetalae</taxon>
        <taxon>rosids</taxon>
        <taxon>fabids</taxon>
        <taxon>Oxalidales</taxon>
        <taxon>Cephalotaceae</taxon>
        <taxon>Cephalotus</taxon>
    </lineage>
</organism>